<feature type="transmembrane region" description="Helical" evidence="2">
    <location>
        <begin position="310"/>
        <end position="330"/>
    </location>
</feature>
<keyword evidence="2" id="KW-0472">Membrane</keyword>
<organism evidence="3 4">
    <name type="scientific">Neocucurbitaria cava</name>
    <dbReference type="NCBI Taxonomy" id="798079"/>
    <lineage>
        <taxon>Eukaryota</taxon>
        <taxon>Fungi</taxon>
        <taxon>Dikarya</taxon>
        <taxon>Ascomycota</taxon>
        <taxon>Pezizomycotina</taxon>
        <taxon>Dothideomycetes</taxon>
        <taxon>Pleosporomycetidae</taxon>
        <taxon>Pleosporales</taxon>
        <taxon>Pleosporineae</taxon>
        <taxon>Cucurbitariaceae</taxon>
        <taxon>Neocucurbitaria</taxon>
    </lineage>
</organism>
<evidence type="ECO:0000256" key="2">
    <source>
        <dbReference type="SAM" id="Phobius"/>
    </source>
</evidence>
<feature type="compositionally biased region" description="Basic and acidic residues" evidence="1">
    <location>
        <begin position="483"/>
        <end position="493"/>
    </location>
</feature>
<gene>
    <name evidence="3" type="ORF">N0V83_004156</name>
</gene>
<keyword evidence="2" id="KW-1133">Transmembrane helix</keyword>
<dbReference type="EMBL" id="JAPEUY010000006">
    <property type="protein sequence ID" value="KAJ4372382.1"/>
    <property type="molecule type" value="Genomic_DNA"/>
</dbReference>
<reference evidence="3" key="1">
    <citation type="submission" date="2022-10" db="EMBL/GenBank/DDBJ databases">
        <title>Tapping the CABI collections for fungal endophytes: first genome assemblies for Collariella, Neodidymelliopsis, Ascochyta clinopodiicola, Didymella pomorum, Didymosphaeria variabile, Neocosmospora piperis and Neocucurbitaria cava.</title>
        <authorList>
            <person name="Hill R."/>
        </authorList>
    </citation>
    <scope>NUCLEOTIDE SEQUENCE</scope>
    <source>
        <strain evidence="3">IMI 356814</strain>
    </source>
</reference>
<evidence type="ECO:0000313" key="3">
    <source>
        <dbReference type="EMBL" id="KAJ4372382.1"/>
    </source>
</evidence>
<dbReference type="AlphaFoldDB" id="A0A9W9CN19"/>
<evidence type="ECO:0000313" key="4">
    <source>
        <dbReference type="Proteomes" id="UP001140560"/>
    </source>
</evidence>
<feature type="transmembrane region" description="Helical" evidence="2">
    <location>
        <begin position="139"/>
        <end position="161"/>
    </location>
</feature>
<feature type="region of interest" description="Disordered" evidence="1">
    <location>
        <begin position="450"/>
        <end position="493"/>
    </location>
</feature>
<protein>
    <submittedName>
        <fullName evidence="3">Uncharacterized protein</fullName>
    </submittedName>
</protein>
<dbReference type="Proteomes" id="UP001140560">
    <property type="component" value="Unassembled WGS sequence"/>
</dbReference>
<accession>A0A9W9CN19</accession>
<keyword evidence="2" id="KW-0812">Transmembrane</keyword>
<evidence type="ECO:0000256" key="1">
    <source>
        <dbReference type="SAM" id="MobiDB-lite"/>
    </source>
</evidence>
<proteinExistence type="predicted"/>
<name>A0A9W9CN19_9PLEO</name>
<comment type="caution">
    <text evidence="3">The sequence shown here is derived from an EMBL/GenBank/DDBJ whole genome shotgun (WGS) entry which is preliminary data.</text>
</comment>
<dbReference type="OrthoDB" id="1937642at2759"/>
<feature type="transmembrane region" description="Helical" evidence="2">
    <location>
        <begin position="279"/>
        <end position="304"/>
    </location>
</feature>
<keyword evidence="4" id="KW-1185">Reference proteome</keyword>
<sequence length="493" mass="55529">MLGSNNSTTVAQLSAQWANPSDVLSLLLIIGGDIVQTALAQTTGGRITPVCFSFGWVAYSFSTIVRVLGDGRLLPAPDYPVKVFNLESCYVRDNKNWVIGRILRDNEVFMNEVERHGGSGIRISIYIALPQEKRNAMTFFFSEVCWLLVTIVQVGIAFIPLGRDGEWGVFLITCVGVMAAFVAGQLPQWRIEKVPLKRKSRKHIALTSGNGSREIMIIYGGGVSMDLEELAAGESPRSDRAWEAVRSLSRSIKDEYGRRQFHPNKHAIRRSFMYRGLPVGLWITRFVSFCQVILWLALLITVAGLRSHTWYLAIVGSLGMAQNAMLAAAVRKPERRGLPLRRVDTIMTLRTMDGLMDLEATIAGAGVRLLEEFFPGFLREDENDWWNGERDQYDDIRCEDQRRGIPRSRLAPRNLDIPDLDLSGKSHLYKRSSTWGTMTSAVEEAEMRNMDRPPLPNVEDAENRELPSIRRTKDLWRGPGDSSIDRVRSPGWT</sequence>
<feature type="compositionally biased region" description="Basic and acidic residues" evidence="1">
    <location>
        <begin position="461"/>
        <end position="476"/>
    </location>
</feature>
<feature type="transmembrane region" description="Helical" evidence="2">
    <location>
        <begin position="167"/>
        <end position="189"/>
    </location>
</feature>